<gene>
    <name evidence="3" type="primary">aacA4</name>
    <name evidence="3" type="ORF">H6P87_00742</name>
</gene>
<dbReference type="EC" id="2.3.1.82" evidence="3"/>
<dbReference type="Pfam" id="PF13523">
    <property type="entry name" value="Acetyltransf_8"/>
    <property type="match status" value="1"/>
</dbReference>
<evidence type="ECO:0000256" key="1">
    <source>
        <dbReference type="ARBA" id="ARBA00023251"/>
    </source>
</evidence>
<keyword evidence="4" id="KW-1185">Reference proteome</keyword>
<dbReference type="PANTHER" id="PTHR31438:SF1">
    <property type="entry name" value="LYSINE N-ACYLTRANSFERASE C17G9.06C-RELATED"/>
    <property type="match status" value="1"/>
</dbReference>
<dbReference type="InterPro" id="IPR016181">
    <property type="entry name" value="Acyl_CoA_acyltransferase"/>
</dbReference>
<dbReference type="PANTHER" id="PTHR31438">
    <property type="entry name" value="LYSINE N-ACYLTRANSFERASE C17G9.06C-RELATED"/>
    <property type="match status" value="1"/>
</dbReference>
<protein>
    <submittedName>
        <fullName evidence="3">Aminoglycoside N(6')-acetyltransferase type 1</fullName>
        <ecNumber evidence="3">2.3.1.82</ecNumber>
    </submittedName>
</protein>
<dbReference type="PROSITE" id="PS51186">
    <property type="entry name" value="GNAT"/>
    <property type="match status" value="1"/>
</dbReference>
<dbReference type="InterPro" id="IPR000182">
    <property type="entry name" value="GNAT_dom"/>
</dbReference>
<reference evidence="3 4" key="1">
    <citation type="journal article" date="2021" name="Int. J. Syst. Evol. Microbiol.">
        <title>Characterization of a novel transitional group Rickettsia species (Rickettsia tillamookensis sp. nov.) from the western black-legged tick, Ixodes pacificus.</title>
        <authorList>
            <person name="Gauthier D.T."/>
            <person name="Karpathy S.E."/>
            <person name="Grizzard S.L."/>
            <person name="Batra D."/>
            <person name="Rowe L.A."/>
            <person name="Paddock C.D."/>
        </authorList>
    </citation>
    <scope>NUCLEOTIDE SEQUENCE [LARGE SCALE GENOMIC DNA]</scope>
    <source>
        <strain evidence="3 4">Tillamook 23</strain>
    </source>
</reference>
<evidence type="ECO:0000259" key="2">
    <source>
        <dbReference type="PROSITE" id="PS51186"/>
    </source>
</evidence>
<name>A0A9E6MI39_9RICK</name>
<dbReference type="SUPFAM" id="SSF55729">
    <property type="entry name" value="Acyl-CoA N-acyltransferases (Nat)"/>
    <property type="match status" value="1"/>
</dbReference>
<keyword evidence="1" id="KW-0046">Antibiotic resistance</keyword>
<keyword evidence="3" id="KW-0808">Transferase</keyword>
<dbReference type="Gene3D" id="3.40.630.30">
    <property type="match status" value="1"/>
</dbReference>
<evidence type="ECO:0000313" key="4">
    <source>
        <dbReference type="Proteomes" id="UP000595296"/>
    </source>
</evidence>
<dbReference type="GO" id="GO:0047663">
    <property type="term" value="F:aminoglycoside 6'-N-acetyltransferase activity"/>
    <property type="evidence" value="ECO:0007669"/>
    <property type="project" value="UniProtKB-EC"/>
</dbReference>
<feature type="domain" description="N-acetyltransferase" evidence="2">
    <location>
        <begin position="3"/>
        <end position="170"/>
    </location>
</feature>
<accession>A0A9E6MI39</accession>
<organism evidence="3 4">
    <name type="scientific">Rickettsia tillamookensis</name>
    <dbReference type="NCBI Taxonomy" id="2761623"/>
    <lineage>
        <taxon>Bacteria</taxon>
        <taxon>Pseudomonadati</taxon>
        <taxon>Pseudomonadota</taxon>
        <taxon>Alphaproteobacteria</taxon>
        <taxon>Rickettsiales</taxon>
        <taxon>Rickettsiaceae</taxon>
        <taxon>Rickettsieae</taxon>
        <taxon>Rickettsia</taxon>
        <taxon>spotted fever group</taxon>
    </lineage>
</organism>
<dbReference type="EMBL" id="CP060138">
    <property type="protein sequence ID" value="QQV75194.1"/>
    <property type="molecule type" value="Genomic_DNA"/>
</dbReference>
<dbReference type="RefSeq" id="WP_202068327.1">
    <property type="nucleotide sequence ID" value="NZ_CP060138.2"/>
</dbReference>
<dbReference type="Proteomes" id="UP000595296">
    <property type="component" value="Chromosome"/>
</dbReference>
<proteinExistence type="predicted"/>
<keyword evidence="3" id="KW-0012">Acyltransferase</keyword>
<evidence type="ECO:0000313" key="3">
    <source>
        <dbReference type="EMBL" id="QQV75194.1"/>
    </source>
</evidence>
<sequence length="171" mass="20182">MNINFTPLSTSHFLLLLKWLEMPHVKLWWDEDIKWSLELIEQKYLSYIKGYKLENNKPKNIQAYIIEADRTPIGYIQIYNAYDFERSSPLINLPSKLAAIDFFLGEAEYLNKGIGLLALKNFLEHFIDKQYTHVLVDPDRKNISAIKTYKKAGFKIIQENKNMLMLKELTH</sequence>